<evidence type="ECO:0000313" key="4">
    <source>
        <dbReference type="Proteomes" id="UP001309876"/>
    </source>
</evidence>
<feature type="compositionally biased region" description="Polar residues" evidence="1">
    <location>
        <begin position="17"/>
        <end position="35"/>
    </location>
</feature>
<dbReference type="InterPro" id="IPR046497">
    <property type="entry name" value="DUF6590"/>
</dbReference>
<name>A0AAN7T9X5_9EURO</name>
<feature type="domain" description="DUF6590" evidence="2">
    <location>
        <begin position="99"/>
        <end position="240"/>
    </location>
</feature>
<organism evidence="3 4">
    <name type="scientific">Lithohypha guttulata</name>
    <dbReference type="NCBI Taxonomy" id="1690604"/>
    <lineage>
        <taxon>Eukaryota</taxon>
        <taxon>Fungi</taxon>
        <taxon>Dikarya</taxon>
        <taxon>Ascomycota</taxon>
        <taxon>Pezizomycotina</taxon>
        <taxon>Eurotiomycetes</taxon>
        <taxon>Chaetothyriomycetidae</taxon>
        <taxon>Chaetothyriales</taxon>
        <taxon>Trichomeriaceae</taxon>
        <taxon>Lithohypha</taxon>
    </lineage>
</organism>
<dbReference type="Proteomes" id="UP001309876">
    <property type="component" value="Unassembled WGS sequence"/>
</dbReference>
<evidence type="ECO:0000259" key="2">
    <source>
        <dbReference type="Pfam" id="PF20233"/>
    </source>
</evidence>
<sequence length="305" mass="33621">MSTLGNIGFSRAPRNRGTPSNWRAPSAAPTNGTLRSTTLTKNATNATRYPPSGVGTGLPSELVNGMSTLELNGDLNYAMSCQAGTTFTNRTHYPTKPDHWHVGQIVNFQHIVPALDPNQKNWNKHRVKTDIGPICPKPRYAVIVKIYKTRMIVLPVYSCDGNGITKKSVEYQATAISIWNPAEDDREHRSKLTRDPLTVAGTSKFTPGSHINLNEPCCVGYAWKLTKHDKLDASSTKRLVAWYNIAQCMADQPLGTQERWFEREVERAKNSKTTGAEGWKEAPAPPPLAGSYVSRATGASRWSAN</sequence>
<dbReference type="AlphaFoldDB" id="A0AAN7T9X5"/>
<protein>
    <recommendedName>
        <fullName evidence="2">DUF6590 domain-containing protein</fullName>
    </recommendedName>
</protein>
<comment type="caution">
    <text evidence="3">The sequence shown here is derived from an EMBL/GenBank/DDBJ whole genome shotgun (WGS) entry which is preliminary data.</text>
</comment>
<feature type="region of interest" description="Disordered" evidence="1">
    <location>
        <begin position="267"/>
        <end position="305"/>
    </location>
</feature>
<evidence type="ECO:0000313" key="3">
    <source>
        <dbReference type="EMBL" id="KAK5091656.1"/>
    </source>
</evidence>
<feature type="region of interest" description="Disordered" evidence="1">
    <location>
        <begin position="1"/>
        <end position="35"/>
    </location>
</feature>
<dbReference type="Pfam" id="PF20233">
    <property type="entry name" value="DUF6590"/>
    <property type="match status" value="1"/>
</dbReference>
<evidence type="ECO:0000256" key="1">
    <source>
        <dbReference type="SAM" id="MobiDB-lite"/>
    </source>
</evidence>
<proteinExistence type="predicted"/>
<keyword evidence="4" id="KW-1185">Reference proteome</keyword>
<accession>A0AAN7T9X5</accession>
<gene>
    <name evidence="3" type="ORF">LTR05_001841</name>
</gene>
<dbReference type="EMBL" id="JAVRRJ010000001">
    <property type="protein sequence ID" value="KAK5091656.1"/>
    <property type="molecule type" value="Genomic_DNA"/>
</dbReference>
<reference evidence="3 4" key="1">
    <citation type="submission" date="2023-08" db="EMBL/GenBank/DDBJ databases">
        <title>Black Yeasts Isolated from many extreme environments.</title>
        <authorList>
            <person name="Coleine C."/>
            <person name="Stajich J.E."/>
            <person name="Selbmann L."/>
        </authorList>
    </citation>
    <scope>NUCLEOTIDE SEQUENCE [LARGE SCALE GENOMIC DNA]</scope>
    <source>
        <strain evidence="3 4">CCFEE 5910</strain>
    </source>
</reference>